<evidence type="ECO:0000256" key="1">
    <source>
        <dbReference type="ARBA" id="ARBA00000971"/>
    </source>
</evidence>
<dbReference type="SMART" id="SM00220">
    <property type="entry name" value="S_TKc"/>
    <property type="match status" value="1"/>
</dbReference>
<feature type="compositionally biased region" description="Polar residues" evidence="6">
    <location>
        <begin position="475"/>
        <end position="491"/>
    </location>
</feature>
<dbReference type="InterPro" id="IPR008271">
    <property type="entry name" value="Ser/Thr_kinase_AS"/>
</dbReference>
<protein>
    <recommendedName>
        <fullName evidence="2 5">peptidylprolyl isomerase</fullName>
        <ecNumber evidence="2 5">5.2.1.8</ecNumber>
    </recommendedName>
</protein>
<dbReference type="GO" id="GO:0004672">
    <property type="term" value="F:protein kinase activity"/>
    <property type="evidence" value="ECO:0007669"/>
    <property type="project" value="InterPro"/>
</dbReference>
<reference evidence="9" key="2">
    <citation type="submission" date="2023-05" db="EMBL/GenBank/DDBJ databases">
        <authorList>
            <consortium name="Lawrence Berkeley National Laboratory"/>
            <person name="Steindorff A."/>
            <person name="Hensen N."/>
            <person name="Bonometti L."/>
            <person name="Westerberg I."/>
            <person name="Brannstrom I.O."/>
            <person name="Guillou S."/>
            <person name="Cros-Aarteil S."/>
            <person name="Calhoun S."/>
            <person name="Haridas S."/>
            <person name="Kuo A."/>
            <person name="Mondo S."/>
            <person name="Pangilinan J."/>
            <person name="Riley R."/>
            <person name="Labutti K."/>
            <person name="Andreopoulos B."/>
            <person name="Lipzen A."/>
            <person name="Chen C."/>
            <person name="Yanf M."/>
            <person name="Daum C."/>
            <person name="Ng V."/>
            <person name="Clum A."/>
            <person name="Ohm R."/>
            <person name="Martin F."/>
            <person name="Silar P."/>
            <person name="Natvig D."/>
            <person name="Lalanne C."/>
            <person name="Gautier V."/>
            <person name="Ament-Velasquez S.L."/>
            <person name="Kruys A."/>
            <person name="Hutchinson M.I."/>
            <person name="Powell A.J."/>
            <person name="Barry K."/>
            <person name="Miller A.N."/>
            <person name="Grigoriev I.V."/>
            <person name="Debuchy R."/>
            <person name="Gladieux P."/>
            <person name="Thoren M.H."/>
            <person name="Johannesson H."/>
        </authorList>
    </citation>
    <scope>NUCLEOTIDE SEQUENCE</scope>
    <source>
        <strain evidence="9">PSN309</strain>
    </source>
</reference>
<dbReference type="EMBL" id="MU864357">
    <property type="protein sequence ID" value="KAK4191757.1"/>
    <property type="molecule type" value="Genomic_DNA"/>
</dbReference>
<evidence type="ECO:0000313" key="10">
    <source>
        <dbReference type="Proteomes" id="UP001302126"/>
    </source>
</evidence>
<dbReference type="Pfam" id="PF00254">
    <property type="entry name" value="FKBP_C"/>
    <property type="match status" value="1"/>
</dbReference>
<feature type="compositionally biased region" description="Acidic residues" evidence="6">
    <location>
        <begin position="84"/>
        <end position="97"/>
    </location>
</feature>
<feature type="compositionally biased region" description="Basic and acidic residues" evidence="6">
    <location>
        <begin position="324"/>
        <end position="335"/>
    </location>
</feature>
<feature type="compositionally biased region" description="Acidic residues" evidence="6">
    <location>
        <begin position="150"/>
        <end position="168"/>
    </location>
</feature>
<accession>A0AAN6X5H9</accession>
<dbReference type="PROSITE" id="PS50059">
    <property type="entry name" value="FKBP_PPIASE"/>
    <property type="match status" value="1"/>
</dbReference>
<dbReference type="Gene3D" id="1.10.510.10">
    <property type="entry name" value="Transferase(Phosphotransferase) domain 1"/>
    <property type="match status" value="2"/>
</dbReference>
<comment type="catalytic activity">
    <reaction evidence="1 5">
        <text>[protein]-peptidylproline (omega=180) = [protein]-peptidylproline (omega=0)</text>
        <dbReference type="Rhea" id="RHEA:16237"/>
        <dbReference type="Rhea" id="RHEA-COMP:10747"/>
        <dbReference type="Rhea" id="RHEA-COMP:10748"/>
        <dbReference type="ChEBI" id="CHEBI:83833"/>
        <dbReference type="ChEBI" id="CHEBI:83834"/>
        <dbReference type="EC" id="5.2.1.8"/>
    </reaction>
</comment>
<keyword evidence="10" id="KW-1185">Reference proteome</keyword>
<dbReference type="InterPro" id="IPR041232">
    <property type="entry name" value="NPL"/>
</dbReference>
<feature type="compositionally biased region" description="Acidic residues" evidence="6">
    <location>
        <begin position="217"/>
        <end position="255"/>
    </location>
</feature>
<dbReference type="SUPFAM" id="SSF54534">
    <property type="entry name" value="FKBP-like"/>
    <property type="match status" value="1"/>
</dbReference>
<feature type="compositionally biased region" description="Low complexity" evidence="6">
    <location>
        <begin position="741"/>
        <end position="750"/>
    </location>
</feature>
<evidence type="ECO:0000256" key="2">
    <source>
        <dbReference type="ARBA" id="ARBA00013194"/>
    </source>
</evidence>
<feature type="region of interest" description="Disordered" evidence="6">
    <location>
        <begin position="81"/>
        <end position="168"/>
    </location>
</feature>
<evidence type="ECO:0000256" key="5">
    <source>
        <dbReference type="PROSITE-ProRule" id="PRU00277"/>
    </source>
</evidence>
<gene>
    <name evidence="9" type="ORF">QBC35DRAFT_400737</name>
</gene>
<evidence type="ECO:0000259" key="7">
    <source>
        <dbReference type="PROSITE" id="PS50011"/>
    </source>
</evidence>
<feature type="region of interest" description="Disordered" evidence="6">
    <location>
        <begin position="741"/>
        <end position="767"/>
    </location>
</feature>
<evidence type="ECO:0000256" key="3">
    <source>
        <dbReference type="ARBA" id="ARBA00023110"/>
    </source>
</evidence>
<feature type="region of interest" description="Disordered" evidence="6">
    <location>
        <begin position="209"/>
        <end position="335"/>
    </location>
</feature>
<evidence type="ECO:0000256" key="6">
    <source>
        <dbReference type="SAM" id="MobiDB-lite"/>
    </source>
</evidence>
<dbReference type="InterPro" id="IPR046357">
    <property type="entry name" value="PPIase_dom_sf"/>
</dbReference>
<reference evidence="9" key="1">
    <citation type="journal article" date="2023" name="Mol. Phylogenet. Evol.">
        <title>Genome-scale phylogeny and comparative genomics of the fungal order Sordariales.</title>
        <authorList>
            <person name="Hensen N."/>
            <person name="Bonometti L."/>
            <person name="Westerberg I."/>
            <person name="Brannstrom I.O."/>
            <person name="Guillou S."/>
            <person name="Cros-Aarteil S."/>
            <person name="Calhoun S."/>
            <person name="Haridas S."/>
            <person name="Kuo A."/>
            <person name="Mondo S."/>
            <person name="Pangilinan J."/>
            <person name="Riley R."/>
            <person name="LaButti K."/>
            <person name="Andreopoulos B."/>
            <person name="Lipzen A."/>
            <person name="Chen C."/>
            <person name="Yan M."/>
            <person name="Daum C."/>
            <person name="Ng V."/>
            <person name="Clum A."/>
            <person name="Steindorff A."/>
            <person name="Ohm R.A."/>
            <person name="Martin F."/>
            <person name="Silar P."/>
            <person name="Natvig D.O."/>
            <person name="Lalanne C."/>
            <person name="Gautier V."/>
            <person name="Ament-Velasquez S.L."/>
            <person name="Kruys A."/>
            <person name="Hutchinson M.I."/>
            <person name="Powell A.J."/>
            <person name="Barry K."/>
            <person name="Miller A.N."/>
            <person name="Grigoriev I.V."/>
            <person name="Debuchy R."/>
            <person name="Gladieux P."/>
            <person name="Hiltunen Thoren M."/>
            <person name="Johannesson H."/>
        </authorList>
    </citation>
    <scope>NUCLEOTIDE SEQUENCE</scope>
    <source>
        <strain evidence="9">PSN309</strain>
    </source>
</reference>
<dbReference type="Proteomes" id="UP001302126">
    <property type="component" value="Unassembled WGS sequence"/>
</dbReference>
<dbReference type="Gene3D" id="3.30.200.20">
    <property type="entry name" value="Phosphorylase Kinase, domain 1"/>
    <property type="match status" value="1"/>
</dbReference>
<dbReference type="InterPro" id="IPR001179">
    <property type="entry name" value="PPIase_FKBP_dom"/>
</dbReference>
<keyword evidence="3 5" id="KW-0697">Rotamase</keyword>
<dbReference type="GO" id="GO:0003755">
    <property type="term" value="F:peptidyl-prolyl cis-trans isomerase activity"/>
    <property type="evidence" value="ECO:0007669"/>
    <property type="project" value="UniProtKB-KW"/>
</dbReference>
<feature type="domain" description="PPIase FKBP-type" evidence="8">
    <location>
        <begin position="387"/>
        <end position="473"/>
    </location>
</feature>
<evidence type="ECO:0000259" key="8">
    <source>
        <dbReference type="PROSITE" id="PS50059"/>
    </source>
</evidence>
<proteinExistence type="predicted"/>
<name>A0AAN6X5H9_9PEZI</name>
<feature type="compositionally biased region" description="Basic residues" evidence="6">
    <location>
        <begin position="137"/>
        <end position="146"/>
    </location>
</feature>
<organism evidence="9 10">
    <name type="scientific">Podospora australis</name>
    <dbReference type="NCBI Taxonomy" id="1536484"/>
    <lineage>
        <taxon>Eukaryota</taxon>
        <taxon>Fungi</taxon>
        <taxon>Dikarya</taxon>
        <taxon>Ascomycota</taxon>
        <taxon>Pezizomycotina</taxon>
        <taxon>Sordariomycetes</taxon>
        <taxon>Sordariomycetidae</taxon>
        <taxon>Sordariales</taxon>
        <taxon>Podosporaceae</taxon>
        <taxon>Podospora</taxon>
    </lineage>
</organism>
<dbReference type="GO" id="GO:0005730">
    <property type="term" value="C:nucleolus"/>
    <property type="evidence" value="ECO:0007669"/>
    <property type="project" value="TreeGrafter"/>
</dbReference>
<feature type="non-terminal residue" evidence="9">
    <location>
        <position position="792"/>
    </location>
</feature>
<dbReference type="PANTHER" id="PTHR43811:SF19">
    <property type="entry name" value="39 KDA FK506-BINDING NUCLEAR PROTEIN"/>
    <property type="match status" value="1"/>
</dbReference>
<dbReference type="GO" id="GO:0000785">
    <property type="term" value="C:chromatin"/>
    <property type="evidence" value="ECO:0007669"/>
    <property type="project" value="TreeGrafter"/>
</dbReference>
<dbReference type="Gene3D" id="2.60.120.340">
    <property type="entry name" value="Nucleoplasmin core domain"/>
    <property type="match status" value="1"/>
</dbReference>
<dbReference type="Gene3D" id="3.10.50.40">
    <property type="match status" value="1"/>
</dbReference>
<dbReference type="FunFam" id="3.10.50.40:FF:000006">
    <property type="entry name" value="Peptidyl-prolyl cis-trans isomerase"/>
    <property type="match status" value="1"/>
</dbReference>
<dbReference type="PANTHER" id="PTHR43811">
    <property type="entry name" value="FKBP-TYPE PEPTIDYL-PROLYL CIS-TRANS ISOMERASE FKPA"/>
    <property type="match status" value="1"/>
</dbReference>
<evidence type="ECO:0000313" key="9">
    <source>
        <dbReference type="EMBL" id="KAK4191757.1"/>
    </source>
</evidence>
<feature type="compositionally biased region" description="Basic residues" evidence="6">
    <location>
        <begin position="304"/>
        <end position="313"/>
    </location>
</feature>
<dbReference type="EC" id="5.2.1.8" evidence="2 5"/>
<keyword evidence="4 5" id="KW-0413">Isomerase</keyword>
<dbReference type="Pfam" id="PF00069">
    <property type="entry name" value="Pkinase"/>
    <property type="match status" value="1"/>
</dbReference>
<dbReference type="SUPFAM" id="SSF56112">
    <property type="entry name" value="Protein kinase-like (PK-like)"/>
    <property type="match status" value="1"/>
</dbReference>
<feature type="domain" description="Protein kinase" evidence="7">
    <location>
        <begin position="389"/>
        <end position="792"/>
    </location>
</feature>
<dbReference type="PROSITE" id="PS50011">
    <property type="entry name" value="PROTEIN_KINASE_DOM"/>
    <property type="match status" value="1"/>
</dbReference>
<comment type="caution">
    <text evidence="9">The sequence shown here is derived from an EMBL/GenBank/DDBJ whole genome shotgun (WGS) entry which is preliminary data.</text>
</comment>
<dbReference type="InterPro" id="IPR000719">
    <property type="entry name" value="Prot_kinase_dom"/>
</dbReference>
<feature type="region of interest" description="Disordered" evidence="6">
    <location>
        <begin position="475"/>
        <end position="506"/>
    </location>
</feature>
<dbReference type="Pfam" id="PF17800">
    <property type="entry name" value="NPL"/>
    <property type="match status" value="1"/>
</dbReference>
<sequence>MSGLTPVAVYGVECPPDGSIIPVALEFPATIRITMAAIDPTETPFDLEEGKLARTTLKIVKTRVSEDDEDDVDHAYFEKLLGNGEDEEDSESDEEAGPSDPSKSKKARREAAIKQLLAATKEESDDEMEDAGAKPNGKSKKGKAKAATKDEEESEEDEESDDDDEEFEEFVVCTLDSERNYQQPIELVVGEGEEVFFRAVGNHTIYLTGNYVIPASEEYDSEDEDDEDEEYDSEDEYGLGEEDSDDMSDELDGIDGAERIKEIDTDEEEAPKLVETKKKGTKKRAAEEEAEGLDELMAKDEKKLSKKQAKKLKNNQGEPVAAEAKPKESPSAKGDKKVQFAKNLEQGPTGPAKDKAEKKATAPTVKVVNGVTIDDRKIGTGRTVKNGDKVGMRYIGKLQNGKVFDSNKKGAPFSFKIGKGEVIKGWDIGIAGMAVGGERRLTIPPHLAYGSRAIPGIPANSTLIFDVKLIEINTGQSNSPKNSTGQTSLDSMSKDKGKGKGNRRLASEEFQAARQRFYQRETDHLREIRVMKTRSLAAMRGSRWIIQLVASFQDLKNLYLVTEYMPGGDFLGFLIRENTLPEPTAKFYVAEMILCVEAAHSLKFIHRDIKPDNFLISASGHLKISDFGLAFDGHWSHDMAYYNSHRYSLVHKLGIPVEGDEQDKKDSRSLETSMKLSSNIMTSIQKHQRPTNDGEPLLNWRNRCGNRAAAMSVVGTSQYMAPEVVMGNNYDARCDYWTAGSSSTTTAGPSSPQPSTPTSPTAANPRISKDYAGRYVFPYDAEDIKAHKWFRN</sequence>
<dbReference type="InterPro" id="IPR011009">
    <property type="entry name" value="Kinase-like_dom_sf"/>
</dbReference>
<evidence type="ECO:0000256" key="4">
    <source>
        <dbReference type="ARBA" id="ARBA00023235"/>
    </source>
</evidence>
<dbReference type="PROSITE" id="PS00108">
    <property type="entry name" value="PROTEIN_KINASE_ST"/>
    <property type="match status" value="1"/>
</dbReference>
<dbReference type="GO" id="GO:0005524">
    <property type="term" value="F:ATP binding"/>
    <property type="evidence" value="ECO:0007669"/>
    <property type="project" value="InterPro"/>
</dbReference>
<dbReference type="AlphaFoldDB" id="A0AAN6X5H9"/>